<proteinExistence type="predicted"/>
<dbReference type="AlphaFoldDB" id="A0A1H7X7S0"/>
<name>A0A1H7X7S0_STRJI</name>
<protein>
    <recommendedName>
        <fullName evidence="1">Histidine kinase/HSP90-like ATPase domain-containing protein</fullName>
    </recommendedName>
</protein>
<dbReference type="InterPro" id="IPR036890">
    <property type="entry name" value="HATPase_C_sf"/>
</dbReference>
<sequence>MTVALSLVHSTLRIEVADFGNINPDQRNCYADATDDEHGRGIGIVNLLADRAEILQEQKGWRVRATIGIAVHPS</sequence>
<keyword evidence="3" id="KW-1185">Reference proteome</keyword>
<feature type="domain" description="Histidine kinase/HSP90-like ATPase" evidence="1">
    <location>
        <begin position="2"/>
        <end position="66"/>
    </location>
</feature>
<dbReference type="EMBL" id="FOAZ01000023">
    <property type="protein sequence ID" value="SEM29741.1"/>
    <property type="molecule type" value="Genomic_DNA"/>
</dbReference>
<gene>
    <name evidence="2" type="ORF">SAMN05414137_12318</name>
</gene>
<dbReference type="InterPro" id="IPR003594">
    <property type="entry name" value="HATPase_dom"/>
</dbReference>
<dbReference type="Gene3D" id="3.30.565.10">
    <property type="entry name" value="Histidine kinase-like ATPase, C-terminal domain"/>
    <property type="match status" value="1"/>
</dbReference>
<organism evidence="2 3">
    <name type="scientific">Streptacidiphilus jiangxiensis</name>
    <dbReference type="NCBI Taxonomy" id="235985"/>
    <lineage>
        <taxon>Bacteria</taxon>
        <taxon>Bacillati</taxon>
        <taxon>Actinomycetota</taxon>
        <taxon>Actinomycetes</taxon>
        <taxon>Kitasatosporales</taxon>
        <taxon>Streptomycetaceae</taxon>
        <taxon>Streptacidiphilus</taxon>
    </lineage>
</organism>
<reference evidence="3" key="1">
    <citation type="submission" date="2016-10" db="EMBL/GenBank/DDBJ databases">
        <authorList>
            <person name="Varghese N."/>
        </authorList>
    </citation>
    <scope>NUCLEOTIDE SEQUENCE [LARGE SCALE GENOMIC DNA]</scope>
    <source>
        <strain evidence="3">DSM 45096 / BCRC 16803 / CGMCC 4.1857 / CIP 109030 / JCM 12277 / KCTC 19219 / NBRC 100920 / 33214</strain>
    </source>
</reference>
<dbReference type="CDD" id="cd16936">
    <property type="entry name" value="HATPase_RsbW-like"/>
    <property type="match status" value="1"/>
</dbReference>
<evidence type="ECO:0000259" key="1">
    <source>
        <dbReference type="Pfam" id="PF13581"/>
    </source>
</evidence>
<evidence type="ECO:0000313" key="2">
    <source>
        <dbReference type="EMBL" id="SEM29741.1"/>
    </source>
</evidence>
<dbReference type="Pfam" id="PF13581">
    <property type="entry name" value="HATPase_c_2"/>
    <property type="match status" value="1"/>
</dbReference>
<accession>A0A1H7X7S0</accession>
<evidence type="ECO:0000313" key="3">
    <source>
        <dbReference type="Proteomes" id="UP000183015"/>
    </source>
</evidence>
<dbReference type="Proteomes" id="UP000183015">
    <property type="component" value="Unassembled WGS sequence"/>
</dbReference>